<keyword evidence="1" id="KW-0805">Transcription regulation</keyword>
<dbReference type="InterPro" id="IPR029062">
    <property type="entry name" value="Class_I_gatase-like"/>
</dbReference>
<reference evidence="4" key="1">
    <citation type="journal article" date="2014" name="Int. J. Syst. Evol. Microbiol.">
        <title>Complete genome sequence of Corynebacterium casei LMG S-19264T (=DSM 44701T), isolated from a smear-ripened cheese.</title>
        <authorList>
            <consortium name="US DOE Joint Genome Institute (JGI-PGF)"/>
            <person name="Walter F."/>
            <person name="Albersmeier A."/>
            <person name="Kalinowski J."/>
            <person name="Ruckert C."/>
        </authorList>
    </citation>
    <scope>NUCLEOTIDE SEQUENCE</scope>
    <source>
        <strain evidence="4">CGMCC 1.16067</strain>
    </source>
</reference>
<keyword evidence="5" id="KW-1185">Reference proteome</keyword>
<dbReference type="RefSeq" id="WP_188777553.1">
    <property type="nucleotide sequence ID" value="NZ_BMKQ01000001.1"/>
</dbReference>
<dbReference type="GO" id="GO:0043565">
    <property type="term" value="F:sequence-specific DNA binding"/>
    <property type="evidence" value="ECO:0007669"/>
    <property type="project" value="InterPro"/>
</dbReference>
<proteinExistence type="predicted"/>
<gene>
    <name evidence="4" type="ORF">GCM10011519_02720</name>
</gene>
<evidence type="ECO:0000256" key="2">
    <source>
        <dbReference type="ARBA" id="ARBA00023163"/>
    </source>
</evidence>
<evidence type="ECO:0000313" key="4">
    <source>
        <dbReference type="EMBL" id="GGF32746.1"/>
    </source>
</evidence>
<dbReference type="InterPro" id="IPR052158">
    <property type="entry name" value="INH-QAR"/>
</dbReference>
<dbReference type="InterPro" id="IPR018060">
    <property type="entry name" value="HTH_AraC"/>
</dbReference>
<reference evidence="4" key="2">
    <citation type="submission" date="2020-09" db="EMBL/GenBank/DDBJ databases">
        <authorList>
            <person name="Sun Q."/>
            <person name="Zhou Y."/>
        </authorList>
    </citation>
    <scope>NUCLEOTIDE SEQUENCE</scope>
    <source>
        <strain evidence="4">CGMCC 1.16067</strain>
    </source>
</reference>
<dbReference type="Gene3D" id="3.40.50.880">
    <property type="match status" value="1"/>
</dbReference>
<dbReference type="Pfam" id="PF01965">
    <property type="entry name" value="DJ-1_PfpI"/>
    <property type="match status" value="1"/>
</dbReference>
<dbReference type="Gene3D" id="1.10.10.60">
    <property type="entry name" value="Homeodomain-like"/>
    <property type="match status" value="1"/>
</dbReference>
<dbReference type="PANTHER" id="PTHR43130:SF3">
    <property type="entry name" value="HTH-TYPE TRANSCRIPTIONAL REGULATOR RV1931C"/>
    <property type="match status" value="1"/>
</dbReference>
<dbReference type="PANTHER" id="PTHR43130">
    <property type="entry name" value="ARAC-FAMILY TRANSCRIPTIONAL REGULATOR"/>
    <property type="match status" value="1"/>
</dbReference>
<name>A0A917F194_9ACTN</name>
<dbReference type="AlphaFoldDB" id="A0A917F194"/>
<keyword evidence="2" id="KW-0804">Transcription</keyword>
<organism evidence="4 5">
    <name type="scientific">Marmoricola endophyticus</name>
    <dbReference type="NCBI Taxonomy" id="2040280"/>
    <lineage>
        <taxon>Bacteria</taxon>
        <taxon>Bacillati</taxon>
        <taxon>Actinomycetota</taxon>
        <taxon>Actinomycetes</taxon>
        <taxon>Propionibacteriales</taxon>
        <taxon>Nocardioidaceae</taxon>
        <taxon>Marmoricola</taxon>
    </lineage>
</organism>
<comment type="caution">
    <text evidence="4">The sequence shown here is derived from an EMBL/GenBank/DDBJ whole genome shotgun (WGS) entry which is preliminary data.</text>
</comment>
<evidence type="ECO:0000259" key="3">
    <source>
        <dbReference type="PROSITE" id="PS01124"/>
    </source>
</evidence>
<dbReference type="InterPro" id="IPR009057">
    <property type="entry name" value="Homeodomain-like_sf"/>
</dbReference>
<feature type="domain" description="HTH araC/xylS-type" evidence="3">
    <location>
        <begin position="208"/>
        <end position="306"/>
    </location>
</feature>
<dbReference type="SMART" id="SM00342">
    <property type="entry name" value="HTH_ARAC"/>
    <property type="match status" value="1"/>
</dbReference>
<sequence>MHHVVVLALPGVVAFDLAVPAQVFGHPDQAGDYRLSVCGTEAGEVRTTTGFSVLLDRGVDAVADADTVVVPGYAPLDEPPPVVLEALRRAHRSGARTVSVCTGAFALAAAGILDGRRATTHWRDAPELARRCPGAEVDPDVLWVEDGRVLTSAGVAAGIDLCLHLVRHDLGERVATEVARRMVVAPHRTETQAQYLHRPVPAGGDGLGPTYRWAEEHLAEPLSVTDLAAHAGWAPRTFARRFVAETGTTPGRWLGRRRVAFARHLLETTDLGVEQVAARSGLGSAANLRARLQEDTGTSPSAYRRAYRGTR</sequence>
<dbReference type="PROSITE" id="PS01124">
    <property type="entry name" value="HTH_ARAC_FAMILY_2"/>
    <property type="match status" value="1"/>
</dbReference>
<dbReference type="SUPFAM" id="SSF46689">
    <property type="entry name" value="Homeodomain-like"/>
    <property type="match status" value="2"/>
</dbReference>
<protein>
    <submittedName>
        <fullName evidence="4">Transcriptional regulator</fullName>
    </submittedName>
</protein>
<dbReference type="InterPro" id="IPR002818">
    <property type="entry name" value="DJ-1/PfpI"/>
</dbReference>
<evidence type="ECO:0000256" key="1">
    <source>
        <dbReference type="ARBA" id="ARBA00023015"/>
    </source>
</evidence>
<dbReference type="CDD" id="cd03137">
    <property type="entry name" value="GATase1_AraC_1"/>
    <property type="match status" value="1"/>
</dbReference>
<dbReference type="EMBL" id="BMKQ01000001">
    <property type="protein sequence ID" value="GGF32746.1"/>
    <property type="molecule type" value="Genomic_DNA"/>
</dbReference>
<accession>A0A917F194</accession>
<dbReference type="Proteomes" id="UP000649179">
    <property type="component" value="Unassembled WGS sequence"/>
</dbReference>
<evidence type="ECO:0000313" key="5">
    <source>
        <dbReference type="Proteomes" id="UP000649179"/>
    </source>
</evidence>
<dbReference type="Pfam" id="PF12833">
    <property type="entry name" value="HTH_18"/>
    <property type="match status" value="1"/>
</dbReference>
<dbReference type="GO" id="GO:0003700">
    <property type="term" value="F:DNA-binding transcription factor activity"/>
    <property type="evidence" value="ECO:0007669"/>
    <property type="project" value="InterPro"/>
</dbReference>
<dbReference type="SUPFAM" id="SSF52317">
    <property type="entry name" value="Class I glutamine amidotransferase-like"/>
    <property type="match status" value="1"/>
</dbReference>